<dbReference type="AlphaFoldDB" id="A0A0R2I7Q9"/>
<evidence type="ECO:0000313" key="2">
    <source>
        <dbReference type="Proteomes" id="UP000051658"/>
    </source>
</evidence>
<dbReference type="GeneID" id="89589812"/>
<keyword evidence="2" id="KW-1185">Reference proteome</keyword>
<dbReference type="Proteomes" id="UP000051658">
    <property type="component" value="Unassembled WGS sequence"/>
</dbReference>
<dbReference type="PATRIC" id="fig|1449336.4.peg.1340"/>
<dbReference type="eggNOG" id="ENOG50312X5">
    <property type="taxonomic scope" value="Bacteria"/>
</dbReference>
<proteinExistence type="predicted"/>
<accession>A0A0R2I7Q9</accession>
<comment type="caution">
    <text evidence="1">The sequence shown here is derived from an EMBL/GenBank/DDBJ whole genome shotgun (WGS) entry which is preliminary data.</text>
</comment>
<dbReference type="EMBL" id="JQBS01000001">
    <property type="protein sequence ID" value="KRN58055.1"/>
    <property type="molecule type" value="Genomic_DNA"/>
</dbReference>
<reference evidence="1 2" key="1">
    <citation type="journal article" date="2015" name="Genome Announc.">
        <title>Expanding the biotechnology potential of lactobacilli through comparative genomics of 213 strains and associated genera.</title>
        <authorList>
            <person name="Sun Z."/>
            <person name="Harris H.M."/>
            <person name="McCann A."/>
            <person name="Guo C."/>
            <person name="Argimon S."/>
            <person name="Zhang W."/>
            <person name="Yang X."/>
            <person name="Jeffery I.B."/>
            <person name="Cooney J.C."/>
            <person name="Kagawa T.F."/>
            <person name="Liu W."/>
            <person name="Song Y."/>
            <person name="Salvetti E."/>
            <person name="Wrobel A."/>
            <person name="Rasinkangas P."/>
            <person name="Parkhill J."/>
            <person name="Rea M.C."/>
            <person name="O'Sullivan O."/>
            <person name="Ritari J."/>
            <person name="Douillard F.P."/>
            <person name="Paul Ross R."/>
            <person name="Yang R."/>
            <person name="Briner A.E."/>
            <person name="Felis G.E."/>
            <person name="de Vos W.M."/>
            <person name="Barrangou R."/>
            <person name="Klaenhammer T.R."/>
            <person name="Caufield P.W."/>
            <person name="Cui Y."/>
            <person name="Zhang H."/>
            <person name="O'Toole P.W."/>
        </authorList>
    </citation>
    <scope>NUCLEOTIDE SEQUENCE [LARGE SCALE GENOMIC DNA]</scope>
    <source>
        <strain evidence="1 2">DSM 20623</strain>
    </source>
</reference>
<protein>
    <submittedName>
        <fullName evidence="1">Uncharacterized protein</fullName>
    </submittedName>
</protein>
<organism evidence="1 2">
    <name type="scientific">Carnobacterium divergens DSM 20623</name>
    <dbReference type="NCBI Taxonomy" id="1449336"/>
    <lineage>
        <taxon>Bacteria</taxon>
        <taxon>Bacillati</taxon>
        <taxon>Bacillota</taxon>
        <taxon>Bacilli</taxon>
        <taxon>Lactobacillales</taxon>
        <taxon>Carnobacteriaceae</taxon>
        <taxon>Carnobacterium</taxon>
    </lineage>
</organism>
<sequence length="152" mass="17614">MLSFAEKKAIFDEFEELTMHEVSLKRLNYHFEESAVPKTTVVKFLHPNGNAFIYAGYLPEEDTMKGYISVLEEDAEMIRQMTADAIEYLKKTVDGYEEGYQENWVEDHGDYLTLEYRNGMWSIIMSSGALEAIFKTRDAAVGYLEDEGFFEE</sequence>
<name>A0A0R2I7Q9_CARDV</name>
<dbReference type="RefSeq" id="WP_034568161.1">
    <property type="nucleotide sequence ID" value="NZ_JQBS01000001.1"/>
</dbReference>
<evidence type="ECO:0000313" key="1">
    <source>
        <dbReference type="EMBL" id="KRN58055.1"/>
    </source>
</evidence>
<gene>
    <name evidence="1" type="ORF">IV74_GL001314</name>
</gene>